<dbReference type="AlphaFoldDB" id="A0A1B6CKP5"/>
<dbReference type="EMBL" id="GEDC01023373">
    <property type="protein sequence ID" value="JAS13925.1"/>
    <property type="molecule type" value="Transcribed_RNA"/>
</dbReference>
<protein>
    <submittedName>
        <fullName evidence="2">Uncharacterized protein</fullName>
    </submittedName>
</protein>
<feature type="region of interest" description="Disordered" evidence="1">
    <location>
        <begin position="166"/>
        <end position="192"/>
    </location>
</feature>
<organism evidence="2">
    <name type="scientific">Clastoptera arizonana</name>
    <name type="common">Arizona spittle bug</name>
    <dbReference type="NCBI Taxonomy" id="38151"/>
    <lineage>
        <taxon>Eukaryota</taxon>
        <taxon>Metazoa</taxon>
        <taxon>Ecdysozoa</taxon>
        <taxon>Arthropoda</taxon>
        <taxon>Hexapoda</taxon>
        <taxon>Insecta</taxon>
        <taxon>Pterygota</taxon>
        <taxon>Neoptera</taxon>
        <taxon>Paraneoptera</taxon>
        <taxon>Hemiptera</taxon>
        <taxon>Auchenorrhyncha</taxon>
        <taxon>Cercopoidea</taxon>
        <taxon>Clastopteridae</taxon>
        <taxon>Clastoptera</taxon>
    </lineage>
</organism>
<evidence type="ECO:0000313" key="2">
    <source>
        <dbReference type="EMBL" id="JAS13925.1"/>
    </source>
</evidence>
<evidence type="ECO:0000256" key="1">
    <source>
        <dbReference type="SAM" id="MobiDB-lite"/>
    </source>
</evidence>
<name>A0A1B6CKP5_9HEMI</name>
<accession>A0A1B6CKP5</accession>
<proteinExistence type="predicted"/>
<reference evidence="2" key="1">
    <citation type="submission" date="2015-12" db="EMBL/GenBank/DDBJ databases">
        <title>De novo transcriptome assembly of four potential Pierce s Disease insect vectors from Arizona vineyards.</title>
        <authorList>
            <person name="Tassone E.E."/>
        </authorList>
    </citation>
    <scope>NUCLEOTIDE SEQUENCE</scope>
</reference>
<gene>
    <name evidence="2" type="ORF">g.12901</name>
</gene>
<feature type="compositionally biased region" description="Basic residues" evidence="1">
    <location>
        <begin position="172"/>
        <end position="192"/>
    </location>
</feature>
<sequence>MKIIKKITTATDSAEKKIRPGKCTCRVEKKKYRSIVSKLANLFSAIKGTVGICKRVFNAAAYFVTKKNRQDEELQNNDTNCPPCEEYQPTAGVMCLTCQKHHPHIASSSWYNLQGLRSSIKICFRYHFKQPKVTFCPCSKCNEKNLMFIQNLIENFPVHRKNPSLKATNRSKLMKKPRKNKSLNHHHISIKP</sequence>